<evidence type="ECO:0000256" key="1">
    <source>
        <dbReference type="SAM" id="Phobius"/>
    </source>
</evidence>
<dbReference type="AlphaFoldDB" id="A0AAV0FJ45"/>
<feature type="transmembrane region" description="Helical" evidence="1">
    <location>
        <begin position="38"/>
        <end position="56"/>
    </location>
</feature>
<keyword evidence="1" id="KW-1133">Transmembrane helix</keyword>
<organism evidence="2 3">
    <name type="scientific">Cuscuta epithymum</name>
    <dbReference type="NCBI Taxonomy" id="186058"/>
    <lineage>
        <taxon>Eukaryota</taxon>
        <taxon>Viridiplantae</taxon>
        <taxon>Streptophyta</taxon>
        <taxon>Embryophyta</taxon>
        <taxon>Tracheophyta</taxon>
        <taxon>Spermatophyta</taxon>
        <taxon>Magnoliopsida</taxon>
        <taxon>eudicotyledons</taxon>
        <taxon>Gunneridae</taxon>
        <taxon>Pentapetalae</taxon>
        <taxon>asterids</taxon>
        <taxon>lamiids</taxon>
        <taxon>Solanales</taxon>
        <taxon>Convolvulaceae</taxon>
        <taxon>Cuscuteae</taxon>
        <taxon>Cuscuta</taxon>
        <taxon>Cuscuta subgen. Cuscuta</taxon>
    </lineage>
</organism>
<accession>A0AAV0FJ45</accession>
<sequence>MEIPDLNMIRDFEAGVKCLQNPSLISRSFPISGIERSFWKWGALILALVATFGGIIRRLKLFFFYIRTVKPSAEPLLQYLNEDFDFSDEDDDENSSVASSEEDEIRRITSSSFYKGQRRRNGGNLRCRRRRDVVERLPAWSGGKSVVKLWDNLALGYDFDEEVISLWDLNKDTASPTNTFPGSSRVPAVTMASPAVVMSSEARDNGEDVIVAAYDTRKPGKAPAICAEWHSRVKNVVDIICGGGDEKVYVGDRGAGVLAVGDMRNMKTPLES</sequence>
<gene>
    <name evidence="2" type="ORF">CEPIT_LOCUS34526</name>
</gene>
<dbReference type="Proteomes" id="UP001152523">
    <property type="component" value="Unassembled WGS sequence"/>
</dbReference>
<keyword evidence="3" id="KW-1185">Reference proteome</keyword>
<dbReference type="EMBL" id="CAMAPF010000988">
    <property type="protein sequence ID" value="CAH9135457.1"/>
    <property type="molecule type" value="Genomic_DNA"/>
</dbReference>
<keyword evidence="1" id="KW-0812">Transmembrane</keyword>
<dbReference type="PANTHER" id="PTHR36715:SF1">
    <property type="entry name" value="PROTEIN, PUTATIVE-RELATED"/>
    <property type="match status" value="1"/>
</dbReference>
<reference evidence="2" key="1">
    <citation type="submission" date="2022-07" db="EMBL/GenBank/DDBJ databases">
        <authorList>
            <person name="Macas J."/>
            <person name="Novak P."/>
            <person name="Neumann P."/>
        </authorList>
    </citation>
    <scope>NUCLEOTIDE SEQUENCE</scope>
</reference>
<proteinExistence type="predicted"/>
<dbReference type="PANTHER" id="PTHR36715">
    <property type="entry name" value="BNAANNG41370D PROTEIN"/>
    <property type="match status" value="1"/>
</dbReference>
<name>A0AAV0FJ45_9ASTE</name>
<evidence type="ECO:0000313" key="2">
    <source>
        <dbReference type="EMBL" id="CAH9135457.1"/>
    </source>
</evidence>
<evidence type="ECO:0000313" key="3">
    <source>
        <dbReference type="Proteomes" id="UP001152523"/>
    </source>
</evidence>
<comment type="caution">
    <text evidence="2">The sequence shown here is derived from an EMBL/GenBank/DDBJ whole genome shotgun (WGS) entry which is preliminary data.</text>
</comment>
<keyword evidence="1" id="KW-0472">Membrane</keyword>
<protein>
    <submittedName>
        <fullName evidence="2">Uncharacterized protein</fullName>
    </submittedName>
</protein>